<evidence type="ECO:0000256" key="5">
    <source>
        <dbReference type="ARBA" id="ARBA00023163"/>
    </source>
</evidence>
<dbReference type="SUPFAM" id="SSF88946">
    <property type="entry name" value="Sigma2 domain of RNA polymerase sigma factors"/>
    <property type="match status" value="1"/>
</dbReference>
<dbReference type="RefSeq" id="WP_007415224.1">
    <property type="nucleotide sequence ID" value="NZ_ABOX02000014.1"/>
</dbReference>
<dbReference type="PANTHER" id="PTHR43133">
    <property type="entry name" value="RNA POLYMERASE ECF-TYPE SIGMA FACTO"/>
    <property type="match status" value="1"/>
</dbReference>
<feature type="domain" description="RNA polymerase sigma-70 region 2" evidence="7">
    <location>
        <begin position="24"/>
        <end position="92"/>
    </location>
</feature>
<proteinExistence type="inferred from homology"/>
<feature type="transmembrane region" description="Helical" evidence="6">
    <location>
        <begin position="237"/>
        <end position="258"/>
    </location>
</feature>
<dbReference type="GO" id="GO:0006352">
    <property type="term" value="P:DNA-templated transcription initiation"/>
    <property type="evidence" value="ECO:0007669"/>
    <property type="project" value="InterPro"/>
</dbReference>
<dbReference type="InterPro" id="IPR036388">
    <property type="entry name" value="WH-like_DNA-bd_sf"/>
</dbReference>
<feature type="domain" description="RNA polymerase sigma-70 region 4" evidence="8">
    <location>
        <begin position="124"/>
        <end position="173"/>
    </location>
</feature>
<dbReference type="NCBIfam" id="TIGR02937">
    <property type="entry name" value="sigma70-ECF"/>
    <property type="match status" value="1"/>
</dbReference>
<evidence type="ECO:0000313" key="9">
    <source>
        <dbReference type="EMBL" id="EEF60765.1"/>
    </source>
</evidence>
<keyword evidence="10" id="KW-1185">Reference proteome</keyword>
<dbReference type="Proteomes" id="UP000003688">
    <property type="component" value="Unassembled WGS sequence"/>
</dbReference>
<dbReference type="Pfam" id="PF04545">
    <property type="entry name" value="Sigma70_r4"/>
    <property type="match status" value="1"/>
</dbReference>
<evidence type="ECO:0000256" key="6">
    <source>
        <dbReference type="SAM" id="Phobius"/>
    </source>
</evidence>
<keyword evidence="6" id="KW-0812">Transmembrane</keyword>
<keyword evidence="5" id="KW-0804">Transcription</keyword>
<name>B9XHD0_PEDPL</name>
<dbReference type="InterPro" id="IPR013324">
    <property type="entry name" value="RNA_pol_sigma_r3/r4-like"/>
</dbReference>
<dbReference type="OrthoDB" id="191945at2"/>
<keyword evidence="4" id="KW-0238">DNA-binding</keyword>
<keyword evidence="2" id="KW-0805">Transcription regulation</keyword>
<keyword evidence="6" id="KW-1133">Transmembrane helix</keyword>
<dbReference type="GO" id="GO:0016987">
    <property type="term" value="F:sigma factor activity"/>
    <property type="evidence" value="ECO:0007669"/>
    <property type="project" value="UniProtKB-KW"/>
</dbReference>
<feature type="transmembrane region" description="Helical" evidence="6">
    <location>
        <begin position="203"/>
        <end position="225"/>
    </location>
</feature>
<reference evidence="9 10" key="1">
    <citation type="journal article" date="2011" name="J. Bacteriol.">
        <title>Genome sequence of 'Pedosphaera parvula' Ellin514, an aerobic Verrucomicrobial isolate from pasture soil.</title>
        <authorList>
            <person name="Kant R."/>
            <person name="van Passel M.W."/>
            <person name="Sangwan P."/>
            <person name="Palva A."/>
            <person name="Lucas S."/>
            <person name="Copeland A."/>
            <person name="Lapidus A."/>
            <person name="Glavina Del Rio T."/>
            <person name="Dalin E."/>
            <person name="Tice H."/>
            <person name="Bruce D."/>
            <person name="Goodwin L."/>
            <person name="Pitluck S."/>
            <person name="Chertkov O."/>
            <person name="Larimer F.W."/>
            <person name="Land M.L."/>
            <person name="Hauser L."/>
            <person name="Brettin T.S."/>
            <person name="Detter J.C."/>
            <person name="Han S."/>
            <person name="de Vos W.M."/>
            <person name="Janssen P.H."/>
            <person name="Smidt H."/>
        </authorList>
    </citation>
    <scope>NUCLEOTIDE SEQUENCE [LARGE SCALE GENOMIC DNA]</scope>
    <source>
        <strain evidence="9 10">Ellin514</strain>
    </source>
</reference>
<accession>B9XHD0</accession>
<gene>
    <name evidence="9" type="ORF">Cflav_PD3623</name>
</gene>
<evidence type="ECO:0000259" key="7">
    <source>
        <dbReference type="Pfam" id="PF04542"/>
    </source>
</evidence>
<evidence type="ECO:0000259" key="8">
    <source>
        <dbReference type="Pfam" id="PF04545"/>
    </source>
</evidence>
<evidence type="ECO:0000313" key="10">
    <source>
        <dbReference type="Proteomes" id="UP000003688"/>
    </source>
</evidence>
<dbReference type="InterPro" id="IPR007627">
    <property type="entry name" value="RNA_pol_sigma70_r2"/>
</dbReference>
<dbReference type="InterPro" id="IPR013325">
    <property type="entry name" value="RNA_pol_sigma_r2"/>
</dbReference>
<dbReference type="PANTHER" id="PTHR43133:SF8">
    <property type="entry name" value="RNA POLYMERASE SIGMA FACTOR HI_1459-RELATED"/>
    <property type="match status" value="1"/>
</dbReference>
<dbReference type="InterPro" id="IPR039425">
    <property type="entry name" value="RNA_pol_sigma-70-like"/>
</dbReference>
<sequence>MMSDDVALVQEYAAKRSELAFEQLVSRHINLVYSVALRQVHDTHLAEEVTQAVFIILARKATALGSKTILSGWLYRTTRYAAADAMKTQRRRQQREQEAHMQSLLNEPEADDAWKQIAPLLDMAMDALNERDRNAIVLRFFDGKSLQEVGTVLGASEDAAKMRVNRALDKLRNFFVKRGVALSAVAIGGALVANSVQAAPMGLAVPVVATAAKGAFVSGSTLTIINGVLKIMAWTKAKMAIVIGVAAVLTVGTTTVIVTELAKPGIVKGFEGLPITVLTEFDWQKLADKGLLLGGEMVKLDGRTVLKINETNKTPVQWIIFNIVKPPITAMNYAVTGEIKYENVESDSLLATWNYFPPQSPGLPEAQFYSYTSDINPGPAAKIRGNSDWRVFSLPFDRTGKTYPSSFSPPFDPAATVHPPTRLEVSVFLPGGGLLYLRNVKLVQWKSQVSPK</sequence>
<dbReference type="Pfam" id="PF04542">
    <property type="entry name" value="Sigma70_r2"/>
    <property type="match status" value="1"/>
</dbReference>
<evidence type="ECO:0000256" key="1">
    <source>
        <dbReference type="ARBA" id="ARBA00010641"/>
    </source>
</evidence>
<keyword evidence="3" id="KW-0731">Sigma factor</keyword>
<evidence type="ECO:0000256" key="4">
    <source>
        <dbReference type="ARBA" id="ARBA00023125"/>
    </source>
</evidence>
<dbReference type="Gene3D" id="1.10.10.10">
    <property type="entry name" value="Winged helix-like DNA-binding domain superfamily/Winged helix DNA-binding domain"/>
    <property type="match status" value="1"/>
</dbReference>
<dbReference type="CDD" id="cd06171">
    <property type="entry name" value="Sigma70_r4"/>
    <property type="match status" value="1"/>
</dbReference>
<protein>
    <submittedName>
        <fullName evidence="9">RNA polymerase, sigma-24 subunit, ECF subfamily</fullName>
    </submittedName>
</protein>
<keyword evidence="6" id="KW-0472">Membrane</keyword>
<comment type="caution">
    <text evidence="9">The sequence shown here is derived from an EMBL/GenBank/DDBJ whole genome shotgun (WGS) entry which is preliminary data.</text>
</comment>
<dbReference type="SUPFAM" id="SSF88659">
    <property type="entry name" value="Sigma3 and sigma4 domains of RNA polymerase sigma factors"/>
    <property type="match status" value="1"/>
</dbReference>
<dbReference type="InterPro" id="IPR007630">
    <property type="entry name" value="RNA_pol_sigma70_r4"/>
</dbReference>
<comment type="similarity">
    <text evidence="1">Belongs to the sigma-70 factor family. ECF subfamily.</text>
</comment>
<evidence type="ECO:0000256" key="2">
    <source>
        <dbReference type="ARBA" id="ARBA00023015"/>
    </source>
</evidence>
<dbReference type="GO" id="GO:0003677">
    <property type="term" value="F:DNA binding"/>
    <property type="evidence" value="ECO:0007669"/>
    <property type="project" value="UniProtKB-KW"/>
</dbReference>
<dbReference type="Gene3D" id="1.10.1740.10">
    <property type="match status" value="1"/>
</dbReference>
<dbReference type="InterPro" id="IPR014284">
    <property type="entry name" value="RNA_pol_sigma-70_dom"/>
</dbReference>
<evidence type="ECO:0000256" key="3">
    <source>
        <dbReference type="ARBA" id="ARBA00023082"/>
    </source>
</evidence>
<feature type="transmembrane region" description="Helical" evidence="6">
    <location>
        <begin position="179"/>
        <end position="197"/>
    </location>
</feature>
<organism evidence="9 10">
    <name type="scientific">Pedosphaera parvula (strain Ellin514)</name>
    <dbReference type="NCBI Taxonomy" id="320771"/>
    <lineage>
        <taxon>Bacteria</taxon>
        <taxon>Pseudomonadati</taxon>
        <taxon>Verrucomicrobiota</taxon>
        <taxon>Pedosphaerae</taxon>
        <taxon>Pedosphaerales</taxon>
        <taxon>Pedosphaeraceae</taxon>
        <taxon>Pedosphaera</taxon>
    </lineage>
</organism>
<dbReference type="STRING" id="320771.Cflav_PD3623"/>
<dbReference type="AlphaFoldDB" id="B9XHD0"/>
<dbReference type="EMBL" id="ABOX02000014">
    <property type="protein sequence ID" value="EEF60765.1"/>
    <property type="molecule type" value="Genomic_DNA"/>
</dbReference>